<keyword evidence="2" id="KW-1133">Transmembrane helix</keyword>
<keyword evidence="2" id="KW-0812">Transmembrane</keyword>
<feature type="transmembrane region" description="Helical" evidence="2">
    <location>
        <begin position="21"/>
        <end position="42"/>
    </location>
</feature>
<sequence>MFVVCIVVLKRNLEGRCIFKMIILMLCSLCGLLSPCVSIVAYDCSHPDTNMTAVSLSTITPCSGPRTSLTYDTVELQLLQERTSDFVFVHACLVERSYEIFHCGMHSHSTAMAGGFVAGELMAIGHDACQQAHALGILQVGRGYTISGLKPNTSGVHPVVELGSINPGSHRCQGVNFELRGVSYFDAVMRSSYKVTLVQTRLPLDLKAGKVRTPAGFAYTYTDGAAFDADFGNIYWDADSHVSRCSPTAYLVLYEGPGLIVGEPSGVKTLLVNASEQAMAVTLGSRTTMCYQAAFKTEHPKLFVATKEPGSPAFFFQASPVEPTDVDLFLYMNSKLMFVERHIGAEMQSLYRHVHERICELKQQTLRQLASVGFTSPEEFAWLYTGQAGVTAVAKGEVVYLITCPAVQVEFRPTSHCYQEMPVYDPSNRTAFVKPRSRVITYHGTETDCSPLAPAMFFMGTGWITLAPTPRDGQPPQIMSAEPRSGWSYKNVPNLVSAGLYSKETLSRFQDRLLFPVARDAVVNTMAAAMAGYGVGDHSLDAGRLLKEYSLDALQTSFMTRMYGWWWTFSTHMAGVLGVVVILGFIKMICSMGIHGKLLYEAYGWSVKLLGCVCGALTKLLLIRHTQVVSRPTDPEQLALTEVPVEEAAVEPDRSSPPAVYPVVNRPSSGFVYGPRRD</sequence>
<feature type="region of interest" description="Disordered" evidence="1">
    <location>
        <begin position="649"/>
        <end position="678"/>
    </location>
</feature>
<keyword evidence="2" id="KW-0472">Membrane</keyword>
<proteinExistence type="predicted"/>
<evidence type="ECO:0000256" key="1">
    <source>
        <dbReference type="SAM" id="MobiDB-lite"/>
    </source>
</evidence>
<organism evidence="3">
    <name type="scientific">Nanning Chuvi tick virus 2</name>
    <dbReference type="NCBI Taxonomy" id="2972095"/>
    <lineage>
        <taxon>Viruses</taxon>
        <taxon>Riboviria</taxon>
        <taxon>Orthornavirae</taxon>
        <taxon>Negarnaviricota</taxon>
        <taxon>Haploviricotina</taxon>
        <taxon>Monjiviricetes</taxon>
        <taxon>Jingchuvirales</taxon>
        <taxon>Chuviridae</taxon>
    </lineage>
</organism>
<feature type="transmembrane region" description="Helical" evidence="2">
    <location>
        <begin position="565"/>
        <end position="586"/>
    </location>
</feature>
<protein>
    <submittedName>
        <fullName evidence="3">Glycoprotein</fullName>
    </submittedName>
</protein>
<evidence type="ECO:0000256" key="2">
    <source>
        <dbReference type="SAM" id="Phobius"/>
    </source>
</evidence>
<reference evidence="3" key="1">
    <citation type="submission" date="2022-05" db="EMBL/GenBank/DDBJ databases">
        <authorList>
            <person name="Cao W."/>
            <person name="Jia N."/>
            <person name="Lam T.T.-Y."/>
            <person name="Ni X."/>
            <person name="Liu J."/>
        </authorList>
    </citation>
    <scope>NUCLEOTIDE SEQUENCE</scope>
    <source>
        <strain evidence="3">TIGMIC 1</strain>
    </source>
</reference>
<dbReference type="EMBL" id="ON746385">
    <property type="protein sequence ID" value="UYL95479.1"/>
    <property type="molecule type" value="Viral_cRNA"/>
</dbReference>
<name>A0A9E8A9I8_9VIRU</name>
<dbReference type="Pfam" id="PF24664">
    <property type="entry name" value="Monjiviricetes_fusion"/>
    <property type="match status" value="1"/>
</dbReference>
<accession>A0A9E8A9I8</accession>
<evidence type="ECO:0000313" key="3">
    <source>
        <dbReference type="EMBL" id="UYL95479.1"/>
    </source>
</evidence>